<dbReference type="InterPro" id="IPR036462">
    <property type="entry name" value="Fumarylacetoacetase_N_sf"/>
</dbReference>
<gene>
    <name evidence="1" type="ORF">GB996_04600</name>
</gene>
<sequence>MSMIDHSLPSFIRTAAYSDFSIHDLAYAIFSHTEDGACRTGIAIKECALNLSVLDTQGLLSLDNLLYLT</sequence>
<comment type="caution">
    <text evidence="1">The sequence shown here is derived from an EMBL/GenBank/DDBJ whole genome shotgun (WGS) entry which is preliminary data.</text>
</comment>
<dbReference type="EMBL" id="WFKQ01000002">
    <property type="protein sequence ID" value="MUG32071.1"/>
    <property type="molecule type" value="Genomic_DNA"/>
</dbReference>
<organism evidence="1 2">
    <name type="scientific">Psychrobacter sanguinis</name>
    <dbReference type="NCBI Taxonomy" id="861445"/>
    <lineage>
        <taxon>Bacteria</taxon>
        <taxon>Pseudomonadati</taxon>
        <taxon>Pseudomonadota</taxon>
        <taxon>Gammaproteobacteria</taxon>
        <taxon>Moraxellales</taxon>
        <taxon>Moraxellaceae</taxon>
        <taxon>Psychrobacter</taxon>
    </lineage>
</organism>
<accession>A0A844LZF4</accession>
<dbReference type="SUPFAM" id="SSF63433">
    <property type="entry name" value="Fumarylacetoacetate hydrolase, FAH, N-terminal domain"/>
    <property type="match status" value="1"/>
</dbReference>
<dbReference type="Proteomes" id="UP000442109">
    <property type="component" value="Unassembled WGS sequence"/>
</dbReference>
<reference evidence="1 2" key="1">
    <citation type="journal article" date="2019" name="PLoS ONE">
        <title>Pup mortality in New Zealand sea lions (Phocarctos hookeri) at Enderby Island, Auckland Islands, 2013-18.</title>
        <authorList>
            <person name="Michael S.A."/>
            <person name="Hayman D.T.S."/>
            <person name="Gray R."/>
            <person name="Zhang J."/>
            <person name="Rogers L."/>
            <person name="Roe W.D."/>
        </authorList>
    </citation>
    <scope>NUCLEOTIDE SEQUENCE [LARGE SCALE GENOMIC DNA]</scope>
    <source>
        <strain evidence="1 2">SM868</strain>
    </source>
</reference>
<dbReference type="AlphaFoldDB" id="A0A844LZF4"/>
<evidence type="ECO:0000313" key="1">
    <source>
        <dbReference type="EMBL" id="MUG32071.1"/>
    </source>
</evidence>
<keyword evidence="2" id="KW-1185">Reference proteome</keyword>
<dbReference type="GO" id="GO:0004334">
    <property type="term" value="F:fumarylacetoacetase activity"/>
    <property type="evidence" value="ECO:0007669"/>
    <property type="project" value="InterPro"/>
</dbReference>
<dbReference type="GO" id="GO:0009072">
    <property type="term" value="P:aromatic amino acid metabolic process"/>
    <property type="evidence" value="ECO:0007669"/>
    <property type="project" value="InterPro"/>
</dbReference>
<evidence type="ECO:0000313" key="2">
    <source>
        <dbReference type="Proteomes" id="UP000442109"/>
    </source>
</evidence>
<proteinExistence type="predicted"/>
<dbReference type="RefSeq" id="WP_155586964.1">
    <property type="nucleotide sequence ID" value="NZ_WFKQ01000002.1"/>
</dbReference>
<dbReference type="Gene3D" id="2.30.30.230">
    <property type="entry name" value="Fumarylacetoacetase, N-terminal domain"/>
    <property type="match status" value="1"/>
</dbReference>
<protein>
    <submittedName>
        <fullName evidence="1">Uncharacterized protein</fullName>
    </submittedName>
</protein>
<name>A0A844LZF4_9GAMM</name>